<comment type="subcellular location">
    <subcellularLocation>
        <location evidence="1">Cell outer membrane</location>
    </subcellularLocation>
</comment>
<dbReference type="AlphaFoldDB" id="A0A7Y4LVK4"/>
<evidence type="ECO:0000256" key="5">
    <source>
        <dbReference type="ARBA" id="ARBA00038306"/>
    </source>
</evidence>
<keyword evidence="3" id="KW-0472">Membrane</keyword>
<comment type="caution">
    <text evidence="8">The sequence shown here is derived from an EMBL/GenBank/DDBJ whole genome shotgun (WGS) entry which is preliminary data.</text>
</comment>
<evidence type="ECO:0000313" key="8">
    <source>
        <dbReference type="EMBL" id="NOJ40468.1"/>
    </source>
</evidence>
<name>A0A7Y4LVK4_9BRAD</name>
<dbReference type="Proteomes" id="UP000544122">
    <property type="component" value="Unassembled WGS sequence"/>
</dbReference>
<evidence type="ECO:0000313" key="9">
    <source>
        <dbReference type="Proteomes" id="UP000544122"/>
    </source>
</evidence>
<evidence type="ECO:0000256" key="2">
    <source>
        <dbReference type="ARBA" id="ARBA00022729"/>
    </source>
</evidence>
<reference evidence="8 9" key="1">
    <citation type="submission" date="2020-03" db="EMBL/GenBank/DDBJ databases">
        <title>Bradyrhizobium diversity isolated from nodules of Indigofera sp.</title>
        <authorList>
            <person name="Klepa M."/>
            <person name="Helene L."/>
            <person name="Hungria M."/>
        </authorList>
    </citation>
    <scope>NUCLEOTIDE SEQUENCE [LARGE SCALE GENOMIC DNA]</scope>
    <source>
        <strain evidence="8 9">WSM 1791</strain>
    </source>
</reference>
<sequence>MKKYLLATALVGLGSAPTIAADLAARPYTKAPALAAVYDWTGFYIGVNAGVGLGRDRLQHDWLNTGSPYSFYTSPQGAFGGAQIGYNWQTASVLGPIVLGVEADIQGGGLSDDRANFSLFGINASYRQKPDWFGTARGRIGIANGPVLSYVTAGYAFGNVKTNATETVAGITTSFATDRTQSGWVVGSGVEAALGGNWTGKIEYLYLNLGNKTDISTLLFATPINTEIRENIFRVGLNYRIGGNTAYAPVVAANWAGFYLGGNFGSGTGRDRSSLSVPAAPVLETFNLAPDGINGGVQAGYNWQAANWVFGLEADIQGSTQKDNKTCILTCTPGLMAAYDATLPWFGTARGRLGYSVGSTLFYATGGLAYGSIKTKINTASFAGLVTQSFEHTKTGWTAGAGIETPFTLLGLLGPNWTTKTEYLYADLGSTSDNFIIGATPVTSTRSVTEHIFRTGINYHFNSPVVAKY</sequence>
<protein>
    <submittedName>
        <fullName evidence="8">Porin family protein</fullName>
    </submittedName>
</protein>
<keyword evidence="4" id="KW-0998">Cell outer membrane</keyword>
<dbReference type="SUPFAM" id="SSF56925">
    <property type="entry name" value="OMPA-like"/>
    <property type="match status" value="2"/>
</dbReference>
<dbReference type="GO" id="GO:0009279">
    <property type="term" value="C:cell outer membrane"/>
    <property type="evidence" value="ECO:0007669"/>
    <property type="project" value="UniProtKB-SubCell"/>
</dbReference>
<proteinExistence type="inferred from homology"/>
<dbReference type="Pfam" id="PF13505">
    <property type="entry name" value="OMP_b-brl"/>
    <property type="match status" value="2"/>
</dbReference>
<feature type="signal peptide" evidence="6">
    <location>
        <begin position="1"/>
        <end position="20"/>
    </location>
</feature>
<evidence type="ECO:0000256" key="1">
    <source>
        <dbReference type="ARBA" id="ARBA00004442"/>
    </source>
</evidence>
<feature type="domain" description="Outer membrane protein beta-barrel" evidence="7">
    <location>
        <begin position="31"/>
        <end position="240"/>
    </location>
</feature>
<evidence type="ECO:0000256" key="3">
    <source>
        <dbReference type="ARBA" id="ARBA00023136"/>
    </source>
</evidence>
<comment type="similarity">
    <text evidence="5">Belongs to the Omp25/RopB family.</text>
</comment>
<evidence type="ECO:0000259" key="7">
    <source>
        <dbReference type="Pfam" id="PF13505"/>
    </source>
</evidence>
<dbReference type="InterPro" id="IPR027385">
    <property type="entry name" value="Beta-barrel_OMP"/>
</dbReference>
<dbReference type="InterPro" id="IPR051692">
    <property type="entry name" value="OMP-like"/>
</dbReference>
<gene>
    <name evidence="8" type="ORF">HCN58_12830</name>
</gene>
<organism evidence="8 9">
    <name type="scientific">Bradyrhizobium australiense</name>
    <dbReference type="NCBI Taxonomy" id="2721161"/>
    <lineage>
        <taxon>Bacteria</taxon>
        <taxon>Pseudomonadati</taxon>
        <taxon>Pseudomonadota</taxon>
        <taxon>Alphaproteobacteria</taxon>
        <taxon>Hyphomicrobiales</taxon>
        <taxon>Nitrobacteraceae</taxon>
        <taxon>Bradyrhizobium</taxon>
    </lineage>
</organism>
<keyword evidence="2 6" id="KW-0732">Signal</keyword>
<accession>A0A7Y4LVK4</accession>
<feature type="chain" id="PRO_5030799071" evidence="6">
    <location>
        <begin position="21"/>
        <end position="469"/>
    </location>
</feature>
<dbReference type="PANTHER" id="PTHR34001">
    <property type="entry name" value="BLL7405 PROTEIN"/>
    <property type="match status" value="1"/>
</dbReference>
<dbReference type="InterPro" id="IPR011250">
    <property type="entry name" value="OMP/PagP_B-barrel"/>
</dbReference>
<dbReference type="RefSeq" id="WP_171579737.1">
    <property type="nucleotide sequence ID" value="NZ_JAAVLX010000004.1"/>
</dbReference>
<keyword evidence="9" id="KW-1185">Reference proteome</keyword>
<dbReference type="EMBL" id="JAAVLX010000004">
    <property type="protein sequence ID" value="NOJ40468.1"/>
    <property type="molecule type" value="Genomic_DNA"/>
</dbReference>
<feature type="domain" description="Outer membrane protein beta-barrel" evidence="7">
    <location>
        <begin position="250"/>
        <end position="461"/>
    </location>
</feature>
<evidence type="ECO:0000256" key="4">
    <source>
        <dbReference type="ARBA" id="ARBA00023237"/>
    </source>
</evidence>
<dbReference type="PANTHER" id="PTHR34001:SF3">
    <property type="entry name" value="BLL7405 PROTEIN"/>
    <property type="match status" value="1"/>
</dbReference>
<dbReference type="Gene3D" id="2.40.160.20">
    <property type="match status" value="2"/>
</dbReference>
<evidence type="ECO:0000256" key="6">
    <source>
        <dbReference type="SAM" id="SignalP"/>
    </source>
</evidence>